<dbReference type="InterPro" id="IPR017441">
    <property type="entry name" value="Protein_kinase_ATP_BS"/>
</dbReference>
<dbReference type="GO" id="GO:0005516">
    <property type="term" value="F:calmodulin binding"/>
    <property type="evidence" value="ECO:0007669"/>
    <property type="project" value="UniProtKB-KW"/>
</dbReference>
<evidence type="ECO:0000256" key="8">
    <source>
        <dbReference type="ARBA" id="ARBA00022840"/>
    </source>
</evidence>
<evidence type="ECO:0000256" key="9">
    <source>
        <dbReference type="ARBA" id="ARBA00022860"/>
    </source>
</evidence>
<evidence type="ECO:0000256" key="11">
    <source>
        <dbReference type="ARBA" id="ARBA00047430"/>
    </source>
</evidence>
<dbReference type="PROSITE" id="PS50011">
    <property type="entry name" value="PROTEIN_KINASE_DOM"/>
    <property type="match status" value="1"/>
</dbReference>
<accession>A0A6P3YE77</accession>
<keyword evidence="5" id="KW-0808">Transferase</keyword>
<keyword evidence="8 12" id="KW-0067">ATP-binding</keyword>
<dbReference type="Gene3D" id="3.30.200.20">
    <property type="entry name" value="Phosphorylase Kinase, domain 1"/>
    <property type="match status" value="1"/>
</dbReference>
<sequence length="988" mass="108916">MEQNHACASYTLRAKKHRQLRTLNRAATSGQNKYLRECNIVRWTRMYANRVLLIERSDNRATFRSQNHPPRDKIITSYDVLLSLHLLLLLRTVARFLQYWPWTRADNDSDTRRGAIDEESPSYSKVTVSPSGTQLSVDARAGPSRVSSEESSDSGEIQEIRKDSALYLEEAEGSKKTARSRPPGIFRKARRESSGYATSVGSLDEERKGSVSSESQQQQDSSQSQSPSQSQSLKEKRRITRIPRAEESLGEKTSIGTSERMPTTEIHRKVSSAGLDMPDIEEVKEVLREETSPRQGSRQNLSRDAETAGADHLSAQPRLPREAANQTLAVKSDVASGVVSSAASHDGLPKESLDTGSLKEALHRISCETNRRLDRSAVGLGCGKTRETSPVGSREDPPCSAERVTAEIAGRKDEKVACSNDTSSGSVEASKAERTPVVVASSSSAKTSVKVYQLLATQSEDRSDGELHLPDRRISLQIAGSRDTEVSPTNNNTTATGVFVRSGKCESTPTTVTDDNSATKTSLPGETGPQRYLGDAGSVTVRPIYPYCPYSPYGSPQGSPRNRRRPLRESRRVSIDNRQGDIKLNQYKLLDDIGQGTYGLVKLVYNEEDGAHYAMKILSKKRLMKKAGIFGRIVPGKKTDPLARVYKEIALLKKVDHPNVVKLVEVLDDQEEDHLYLVFELQRGEILQIPTDEPLDEKTARRNFRDVVMGVEYLHYQRIVHRDIKPSNLLVDNDGRIKIADLGVSAELRAPGELLSGGAGTPAFAPPETTIPSAQYSGPPCDVWSMGVTLYSLVTGSLPWNGSGSIGSVYAAARSQNLKFPEKPAVSDDLRDLITRMLVKEPADRITLPQIKEHAWLTNRGAESLPSEADNCRVPVTVTDEEVERVVTRVPKLDTLILIKTMLKQHSFQNPFLPKRSGRTVGNDVEAGPSGSSSQKRDAKAEQFHRAGRSMSAPDSYDLHTSGRQMSVENPLPPVTEASNQESEVEKR</sequence>
<dbReference type="GO" id="GO:0035556">
    <property type="term" value="P:intracellular signal transduction"/>
    <property type="evidence" value="ECO:0007669"/>
    <property type="project" value="TreeGrafter"/>
</dbReference>
<dbReference type="Proteomes" id="UP000515204">
    <property type="component" value="Unplaced"/>
</dbReference>
<keyword evidence="9" id="KW-0112">Calmodulin-binding</keyword>
<dbReference type="GO" id="GO:0005737">
    <property type="term" value="C:cytoplasm"/>
    <property type="evidence" value="ECO:0007669"/>
    <property type="project" value="UniProtKB-SubCell"/>
</dbReference>
<evidence type="ECO:0000256" key="1">
    <source>
        <dbReference type="ARBA" id="ARBA00004496"/>
    </source>
</evidence>
<dbReference type="PROSITE" id="PS00108">
    <property type="entry name" value="PROTEIN_KINASE_ST"/>
    <property type="match status" value="1"/>
</dbReference>
<evidence type="ECO:0000259" key="14">
    <source>
        <dbReference type="PROSITE" id="PS50011"/>
    </source>
</evidence>
<evidence type="ECO:0000256" key="2">
    <source>
        <dbReference type="ARBA" id="ARBA00012434"/>
    </source>
</evidence>
<evidence type="ECO:0000313" key="15">
    <source>
        <dbReference type="Proteomes" id="UP000515204"/>
    </source>
</evidence>
<feature type="region of interest" description="Disordered" evidence="13">
    <location>
        <begin position="910"/>
        <end position="988"/>
    </location>
</feature>
<dbReference type="Gene3D" id="1.10.510.10">
    <property type="entry name" value="Transferase(Phosphotransferase) domain 1"/>
    <property type="match status" value="1"/>
</dbReference>
<dbReference type="SUPFAM" id="SSF56112">
    <property type="entry name" value="Protein kinase-like (PK-like)"/>
    <property type="match status" value="1"/>
</dbReference>
<dbReference type="PANTHER" id="PTHR24346:SF77">
    <property type="entry name" value="SERINE THREONINE PROTEIN KINASE"/>
    <property type="match status" value="1"/>
</dbReference>
<keyword evidence="6 12" id="KW-0547">Nucleotide-binding</keyword>
<proteinExistence type="predicted"/>
<feature type="compositionally biased region" description="Polar residues" evidence="13">
    <location>
        <begin position="121"/>
        <end position="136"/>
    </location>
</feature>
<name>A0A6P3YE77_DINQU</name>
<organism evidence="15 16">
    <name type="scientific">Dinoponera quadriceps</name>
    <name type="common">South American ant</name>
    <dbReference type="NCBI Taxonomy" id="609295"/>
    <lineage>
        <taxon>Eukaryota</taxon>
        <taxon>Metazoa</taxon>
        <taxon>Ecdysozoa</taxon>
        <taxon>Arthropoda</taxon>
        <taxon>Hexapoda</taxon>
        <taxon>Insecta</taxon>
        <taxon>Pterygota</taxon>
        <taxon>Neoptera</taxon>
        <taxon>Endopterygota</taxon>
        <taxon>Hymenoptera</taxon>
        <taxon>Apocrita</taxon>
        <taxon>Aculeata</taxon>
        <taxon>Formicoidea</taxon>
        <taxon>Formicidae</taxon>
        <taxon>Ponerinae</taxon>
        <taxon>Ponerini</taxon>
        <taxon>Dinoponera</taxon>
    </lineage>
</organism>
<dbReference type="FunFam" id="3.30.200.20:FF:000429">
    <property type="entry name" value="Calcium/calmodulin-dependent protein kinase kinase"/>
    <property type="match status" value="1"/>
</dbReference>
<feature type="binding site" evidence="12">
    <location>
        <position position="616"/>
    </location>
    <ligand>
        <name>ATP</name>
        <dbReference type="ChEBI" id="CHEBI:30616"/>
    </ligand>
</feature>
<dbReference type="GO" id="GO:0004683">
    <property type="term" value="F:calcium/calmodulin-dependent protein kinase activity"/>
    <property type="evidence" value="ECO:0007669"/>
    <property type="project" value="UniProtKB-EC"/>
</dbReference>
<evidence type="ECO:0000256" key="3">
    <source>
        <dbReference type="ARBA" id="ARBA00022490"/>
    </source>
</evidence>
<feature type="region of interest" description="Disordered" evidence="13">
    <location>
        <begin position="414"/>
        <end position="435"/>
    </location>
</feature>
<dbReference type="KEGG" id="dqu:106751939"/>
<keyword evidence="3" id="KW-0963">Cytoplasm</keyword>
<feature type="compositionally biased region" description="Basic and acidic residues" evidence="13">
    <location>
        <begin position="935"/>
        <end position="945"/>
    </location>
</feature>
<feature type="region of interest" description="Disordered" evidence="13">
    <location>
        <begin position="109"/>
        <end position="319"/>
    </location>
</feature>
<comment type="catalytic activity">
    <reaction evidence="10">
        <text>L-threonyl-[protein] + ATP = O-phospho-L-threonyl-[protein] + ADP + H(+)</text>
        <dbReference type="Rhea" id="RHEA:46608"/>
        <dbReference type="Rhea" id="RHEA-COMP:11060"/>
        <dbReference type="Rhea" id="RHEA-COMP:11605"/>
        <dbReference type="ChEBI" id="CHEBI:15378"/>
        <dbReference type="ChEBI" id="CHEBI:30013"/>
        <dbReference type="ChEBI" id="CHEBI:30616"/>
        <dbReference type="ChEBI" id="CHEBI:61977"/>
        <dbReference type="ChEBI" id="CHEBI:456216"/>
        <dbReference type="EC" id="2.7.11.17"/>
    </reaction>
</comment>
<dbReference type="InterPro" id="IPR000719">
    <property type="entry name" value="Prot_kinase_dom"/>
</dbReference>
<dbReference type="GO" id="GO:0005524">
    <property type="term" value="F:ATP binding"/>
    <property type="evidence" value="ECO:0007669"/>
    <property type="project" value="UniProtKB-UniRule"/>
</dbReference>
<dbReference type="InterPro" id="IPR008271">
    <property type="entry name" value="Ser/Thr_kinase_AS"/>
</dbReference>
<dbReference type="EC" id="2.7.11.17" evidence="2"/>
<dbReference type="InterPro" id="IPR011009">
    <property type="entry name" value="Kinase-like_dom_sf"/>
</dbReference>
<feature type="compositionally biased region" description="Low complexity" evidence="13">
    <location>
        <begin position="210"/>
        <end position="232"/>
    </location>
</feature>
<evidence type="ECO:0000256" key="4">
    <source>
        <dbReference type="ARBA" id="ARBA00022527"/>
    </source>
</evidence>
<feature type="compositionally biased region" description="Basic and acidic residues" evidence="13">
    <location>
        <begin position="281"/>
        <end position="292"/>
    </location>
</feature>
<dbReference type="GeneID" id="106751939"/>
<gene>
    <name evidence="16" type="primary">LOC106751939</name>
</gene>
<dbReference type="RefSeq" id="XP_014488718.1">
    <property type="nucleotide sequence ID" value="XM_014633232.1"/>
</dbReference>
<evidence type="ECO:0000256" key="6">
    <source>
        <dbReference type="ARBA" id="ARBA00022741"/>
    </source>
</evidence>
<evidence type="ECO:0000313" key="16">
    <source>
        <dbReference type="RefSeq" id="XP_014488718.1"/>
    </source>
</evidence>
<feature type="region of interest" description="Disordered" evidence="13">
    <location>
        <begin position="505"/>
        <end position="535"/>
    </location>
</feature>
<evidence type="ECO:0000256" key="5">
    <source>
        <dbReference type="ARBA" id="ARBA00022679"/>
    </source>
</evidence>
<evidence type="ECO:0000256" key="10">
    <source>
        <dbReference type="ARBA" id="ARBA00047307"/>
    </source>
</evidence>
<keyword evidence="7 16" id="KW-0418">Kinase</keyword>
<reference evidence="16" key="1">
    <citation type="submission" date="2025-08" db="UniProtKB">
        <authorList>
            <consortium name="RefSeq"/>
        </authorList>
    </citation>
    <scope>IDENTIFICATION</scope>
</reference>
<keyword evidence="4" id="KW-0723">Serine/threonine-protein kinase</keyword>
<comment type="catalytic activity">
    <reaction evidence="11">
        <text>L-seryl-[protein] + ATP = O-phospho-L-seryl-[protein] + ADP + H(+)</text>
        <dbReference type="Rhea" id="RHEA:17989"/>
        <dbReference type="Rhea" id="RHEA-COMP:9863"/>
        <dbReference type="Rhea" id="RHEA-COMP:11604"/>
        <dbReference type="ChEBI" id="CHEBI:15378"/>
        <dbReference type="ChEBI" id="CHEBI:29999"/>
        <dbReference type="ChEBI" id="CHEBI:30616"/>
        <dbReference type="ChEBI" id="CHEBI:83421"/>
        <dbReference type="ChEBI" id="CHEBI:456216"/>
        <dbReference type="EC" id="2.7.11.17"/>
    </reaction>
</comment>
<evidence type="ECO:0000256" key="13">
    <source>
        <dbReference type="SAM" id="MobiDB-lite"/>
    </source>
</evidence>
<keyword evidence="15" id="KW-1185">Reference proteome</keyword>
<feature type="compositionally biased region" description="Low complexity" evidence="13">
    <location>
        <begin position="550"/>
        <end position="560"/>
    </location>
</feature>
<comment type="subcellular location">
    <subcellularLocation>
        <location evidence="1">Cytoplasm</location>
    </subcellularLocation>
</comment>
<dbReference type="PROSITE" id="PS00107">
    <property type="entry name" value="PROTEIN_KINASE_ATP"/>
    <property type="match status" value="1"/>
</dbReference>
<dbReference type="Pfam" id="PF00069">
    <property type="entry name" value="Pkinase"/>
    <property type="match status" value="1"/>
</dbReference>
<feature type="domain" description="Protein kinase" evidence="14">
    <location>
        <begin position="587"/>
        <end position="857"/>
    </location>
</feature>
<dbReference type="SMART" id="SM00220">
    <property type="entry name" value="S_TKc"/>
    <property type="match status" value="1"/>
</dbReference>
<dbReference type="OrthoDB" id="68483at2759"/>
<feature type="region of interest" description="Disordered" evidence="13">
    <location>
        <begin position="550"/>
        <end position="574"/>
    </location>
</feature>
<dbReference type="GO" id="GO:0005634">
    <property type="term" value="C:nucleus"/>
    <property type="evidence" value="ECO:0007669"/>
    <property type="project" value="UniProtKB-ARBA"/>
</dbReference>
<feature type="compositionally biased region" description="Polar residues" evidence="13">
    <location>
        <begin position="505"/>
        <end position="524"/>
    </location>
</feature>
<evidence type="ECO:0000256" key="7">
    <source>
        <dbReference type="ARBA" id="ARBA00022777"/>
    </source>
</evidence>
<protein>
    <recommendedName>
        <fullName evidence="2">calcium/calmodulin-dependent protein kinase</fullName>
        <ecNumber evidence="2">2.7.11.17</ecNumber>
    </recommendedName>
</protein>
<evidence type="ECO:0000256" key="12">
    <source>
        <dbReference type="PROSITE-ProRule" id="PRU10141"/>
    </source>
</evidence>
<dbReference type="PANTHER" id="PTHR24346">
    <property type="entry name" value="MAP/MICROTUBULE AFFINITY-REGULATING KINASE"/>
    <property type="match status" value="1"/>
</dbReference>
<dbReference type="AlphaFoldDB" id="A0A6P3YE77"/>